<dbReference type="AlphaFoldDB" id="A0A563VXL4"/>
<name>A0A563VXL4_9CYAN</name>
<evidence type="ECO:0000313" key="2">
    <source>
        <dbReference type="Proteomes" id="UP000320055"/>
    </source>
</evidence>
<dbReference type="InterPro" id="IPR010328">
    <property type="entry name" value="DUF928"/>
</dbReference>
<evidence type="ECO:0000313" key="1">
    <source>
        <dbReference type="EMBL" id="VEP16161.1"/>
    </source>
</evidence>
<dbReference type="Pfam" id="PF06051">
    <property type="entry name" value="DUF928"/>
    <property type="match status" value="1"/>
</dbReference>
<evidence type="ECO:0008006" key="3">
    <source>
        <dbReference type="Google" id="ProtNLM"/>
    </source>
</evidence>
<dbReference type="Proteomes" id="UP000320055">
    <property type="component" value="Unassembled WGS sequence"/>
</dbReference>
<sequence>MKLSTEKKKSCLKFNKNWKLLFFSTVLSYLLLSIVIANCFAKDKTTELDTTVLFQPPPESEQPENTDSAASRIEKPYFQDCIATQDQELSVTDQTMTPIVPNENYGLTLKERPTFWVYLPQTSARQVILSIKEEGATPHWQQSIEVTKEEGIVGIKLADDAPILEAGKNYQWAVILVCENRPNPNDPVVTSWIKRIDKSQIKEGDLSTTATELEKAASYARQGIWYDALDILIAVKESSINNWQDIWLRYLQSGGLTEIANEPIIIE</sequence>
<dbReference type="OrthoDB" id="536034at2"/>
<organism evidence="1 2">
    <name type="scientific">Hyella patelloides LEGE 07179</name>
    <dbReference type="NCBI Taxonomy" id="945734"/>
    <lineage>
        <taxon>Bacteria</taxon>
        <taxon>Bacillati</taxon>
        <taxon>Cyanobacteriota</taxon>
        <taxon>Cyanophyceae</taxon>
        <taxon>Pleurocapsales</taxon>
        <taxon>Hyellaceae</taxon>
        <taxon>Hyella</taxon>
    </lineage>
</organism>
<proteinExistence type="predicted"/>
<dbReference type="RefSeq" id="WP_144875005.1">
    <property type="nucleotide sequence ID" value="NZ_LR214148.1"/>
</dbReference>
<dbReference type="EMBL" id="CAACVJ010000349">
    <property type="protein sequence ID" value="VEP16161.1"/>
    <property type="molecule type" value="Genomic_DNA"/>
</dbReference>
<gene>
    <name evidence="1" type="ORF">H1P_4120001</name>
</gene>
<reference evidence="1 2" key="1">
    <citation type="submission" date="2019-01" db="EMBL/GenBank/DDBJ databases">
        <authorList>
            <person name="Brito A."/>
        </authorList>
    </citation>
    <scope>NUCLEOTIDE SEQUENCE [LARGE SCALE GENOMIC DNA]</scope>
    <source>
        <strain evidence="1">1</strain>
    </source>
</reference>
<accession>A0A563VXL4</accession>
<keyword evidence="2" id="KW-1185">Reference proteome</keyword>
<protein>
    <recommendedName>
        <fullName evidence="3">DUF928 domain-containing protein</fullName>
    </recommendedName>
</protein>